<feature type="domain" description="Heterokaryon incompatibility" evidence="1">
    <location>
        <begin position="85"/>
        <end position="143"/>
    </location>
</feature>
<dbReference type="Pfam" id="PF06985">
    <property type="entry name" value="HET"/>
    <property type="match status" value="1"/>
</dbReference>
<evidence type="ECO:0000259" key="1">
    <source>
        <dbReference type="Pfam" id="PF06985"/>
    </source>
</evidence>
<gene>
    <name evidence="2" type="ORF">L207DRAFT_579962</name>
</gene>
<dbReference type="OrthoDB" id="2958217at2759"/>
<accession>A0A2J6RX43</accession>
<name>A0A2J6RX43_HYAVF</name>
<dbReference type="PANTHER" id="PTHR33112:SF12">
    <property type="entry name" value="HETEROKARYON INCOMPATIBILITY DOMAIN-CONTAINING PROTEIN"/>
    <property type="match status" value="1"/>
</dbReference>
<proteinExistence type="predicted"/>
<dbReference type="Proteomes" id="UP000235786">
    <property type="component" value="Unassembled WGS sequence"/>
</dbReference>
<sequence>MAFDRSPHFCLQYTMTRTPRLINFTPWDGDYFNPQTIREILSACPKLHGSRCIPKPLPATGLPPGFRLVDVKTQNIVQKQELVRYVALSYMWGDGNELKLEWKNVELLSKPGGLRDLRLSGVIADAMSLCEELGERYIWIDRI</sequence>
<dbReference type="PANTHER" id="PTHR33112">
    <property type="entry name" value="DOMAIN PROTEIN, PUTATIVE-RELATED"/>
    <property type="match status" value="1"/>
</dbReference>
<dbReference type="AlphaFoldDB" id="A0A2J6RX43"/>
<dbReference type="STRING" id="1149755.A0A2J6RX43"/>
<evidence type="ECO:0000313" key="3">
    <source>
        <dbReference type="Proteomes" id="UP000235786"/>
    </source>
</evidence>
<dbReference type="InterPro" id="IPR010730">
    <property type="entry name" value="HET"/>
</dbReference>
<protein>
    <recommendedName>
        <fullName evidence="1">Heterokaryon incompatibility domain-containing protein</fullName>
    </recommendedName>
</protein>
<organism evidence="2 3">
    <name type="scientific">Hyaloscypha variabilis (strain UAMH 11265 / GT02V1 / F)</name>
    <name type="common">Meliniomyces variabilis</name>
    <dbReference type="NCBI Taxonomy" id="1149755"/>
    <lineage>
        <taxon>Eukaryota</taxon>
        <taxon>Fungi</taxon>
        <taxon>Dikarya</taxon>
        <taxon>Ascomycota</taxon>
        <taxon>Pezizomycotina</taxon>
        <taxon>Leotiomycetes</taxon>
        <taxon>Helotiales</taxon>
        <taxon>Hyaloscyphaceae</taxon>
        <taxon>Hyaloscypha</taxon>
        <taxon>Hyaloscypha variabilis</taxon>
    </lineage>
</organism>
<reference evidence="2 3" key="1">
    <citation type="submission" date="2016-04" db="EMBL/GenBank/DDBJ databases">
        <title>A degradative enzymes factory behind the ericoid mycorrhizal symbiosis.</title>
        <authorList>
            <consortium name="DOE Joint Genome Institute"/>
            <person name="Martino E."/>
            <person name="Morin E."/>
            <person name="Grelet G."/>
            <person name="Kuo A."/>
            <person name="Kohler A."/>
            <person name="Daghino S."/>
            <person name="Barry K."/>
            <person name="Choi C."/>
            <person name="Cichocki N."/>
            <person name="Clum A."/>
            <person name="Copeland A."/>
            <person name="Hainaut M."/>
            <person name="Haridas S."/>
            <person name="Labutti K."/>
            <person name="Lindquist E."/>
            <person name="Lipzen A."/>
            <person name="Khouja H.-R."/>
            <person name="Murat C."/>
            <person name="Ohm R."/>
            <person name="Olson A."/>
            <person name="Spatafora J."/>
            <person name="Veneault-Fourrey C."/>
            <person name="Henrissat B."/>
            <person name="Grigoriev I."/>
            <person name="Martin F."/>
            <person name="Perotto S."/>
        </authorList>
    </citation>
    <scope>NUCLEOTIDE SEQUENCE [LARGE SCALE GENOMIC DNA]</scope>
    <source>
        <strain evidence="2 3">F</strain>
    </source>
</reference>
<keyword evidence="3" id="KW-1185">Reference proteome</keyword>
<dbReference type="EMBL" id="KZ613942">
    <property type="protein sequence ID" value="PMD43091.1"/>
    <property type="molecule type" value="Genomic_DNA"/>
</dbReference>
<evidence type="ECO:0000313" key="2">
    <source>
        <dbReference type="EMBL" id="PMD43091.1"/>
    </source>
</evidence>